<dbReference type="Proteomes" id="UP000784294">
    <property type="component" value="Unassembled WGS sequence"/>
</dbReference>
<dbReference type="SUPFAM" id="SSF81698">
    <property type="entry name" value="FF domain"/>
    <property type="match status" value="2"/>
</dbReference>
<feature type="domain" description="FF" evidence="3">
    <location>
        <begin position="1"/>
        <end position="50"/>
    </location>
</feature>
<feature type="domain" description="FF" evidence="3">
    <location>
        <begin position="62"/>
        <end position="128"/>
    </location>
</feature>
<dbReference type="AlphaFoldDB" id="A0A448X8S0"/>
<evidence type="ECO:0000256" key="1">
    <source>
        <dbReference type="ARBA" id="ARBA00022737"/>
    </source>
</evidence>
<feature type="coiled-coil region" evidence="2">
    <location>
        <begin position="49"/>
        <end position="83"/>
    </location>
</feature>
<accession>A0A448X8S0</accession>
<evidence type="ECO:0000313" key="5">
    <source>
        <dbReference type="Proteomes" id="UP000784294"/>
    </source>
</evidence>
<sequence length="181" mass="22126">MAQFREMLIEQQVSAFSTWEKELHKIVFDQRYLLLASKERKQAFEAFIKERAEEERREKKNKLKEKKEKFKELLKEAKLTSKLNIIYPQTLVRSSFADFSSKYCKDERFKGIEKMRERESIFQDFLADLRHREKEDKHKERELVSFLSIYRLFIQISLYNNDRFQWKLCCFVDFIISPVSQ</sequence>
<keyword evidence="5" id="KW-1185">Reference proteome</keyword>
<gene>
    <name evidence="4" type="ORF">PXEA_LOCUS24461</name>
</gene>
<dbReference type="GO" id="GO:0005634">
    <property type="term" value="C:nucleus"/>
    <property type="evidence" value="ECO:0007669"/>
    <property type="project" value="TreeGrafter"/>
</dbReference>
<dbReference type="EMBL" id="CAAALY010117812">
    <property type="protein sequence ID" value="VEL31021.1"/>
    <property type="molecule type" value="Genomic_DNA"/>
</dbReference>
<evidence type="ECO:0000313" key="4">
    <source>
        <dbReference type="EMBL" id="VEL31021.1"/>
    </source>
</evidence>
<dbReference type="PANTHER" id="PTHR15377:SF3">
    <property type="entry name" value="WW DOMAIN-CONTAINING PROTEIN"/>
    <property type="match status" value="1"/>
</dbReference>
<dbReference type="FunFam" id="1.10.10.440:FF:000001">
    <property type="entry name" value="Transcription elongation regulator 1 like"/>
    <property type="match status" value="1"/>
</dbReference>
<comment type="caution">
    <text evidence="4">The sequence shown here is derived from an EMBL/GenBank/DDBJ whole genome shotgun (WGS) entry which is preliminary data.</text>
</comment>
<reference evidence="4" key="1">
    <citation type="submission" date="2018-11" db="EMBL/GenBank/DDBJ databases">
        <authorList>
            <consortium name="Pathogen Informatics"/>
        </authorList>
    </citation>
    <scope>NUCLEOTIDE SEQUENCE</scope>
</reference>
<organism evidence="4 5">
    <name type="scientific">Protopolystoma xenopodis</name>
    <dbReference type="NCBI Taxonomy" id="117903"/>
    <lineage>
        <taxon>Eukaryota</taxon>
        <taxon>Metazoa</taxon>
        <taxon>Spiralia</taxon>
        <taxon>Lophotrochozoa</taxon>
        <taxon>Platyhelminthes</taxon>
        <taxon>Monogenea</taxon>
        <taxon>Polyopisthocotylea</taxon>
        <taxon>Polystomatidea</taxon>
        <taxon>Polystomatidae</taxon>
        <taxon>Protopolystoma</taxon>
    </lineage>
</organism>
<proteinExistence type="predicted"/>
<dbReference type="Gene3D" id="1.10.10.440">
    <property type="entry name" value="FF domain"/>
    <property type="match status" value="2"/>
</dbReference>
<keyword evidence="1" id="KW-0677">Repeat</keyword>
<evidence type="ECO:0000256" key="2">
    <source>
        <dbReference type="SAM" id="Coils"/>
    </source>
</evidence>
<keyword evidence="2" id="KW-0175">Coiled coil</keyword>
<dbReference type="InterPro" id="IPR002713">
    <property type="entry name" value="FF_domain"/>
</dbReference>
<dbReference type="SMART" id="SM00441">
    <property type="entry name" value="FF"/>
    <property type="match status" value="2"/>
</dbReference>
<dbReference type="GO" id="GO:0070063">
    <property type="term" value="F:RNA polymerase binding"/>
    <property type="evidence" value="ECO:0007669"/>
    <property type="project" value="InterPro"/>
</dbReference>
<dbReference type="OrthoDB" id="63972at2759"/>
<dbReference type="Pfam" id="PF01846">
    <property type="entry name" value="FF"/>
    <property type="match status" value="2"/>
</dbReference>
<dbReference type="GO" id="GO:0003712">
    <property type="term" value="F:transcription coregulator activity"/>
    <property type="evidence" value="ECO:0007669"/>
    <property type="project" value="TreeGrafter"/>
</dbReference>
<dbReference type="InterPro" id="IPR036517">
    <property type="entry name" value="FF_domain_sf"/>
</dbReference>
<dbReference type="InterPro" id="IPR045148">
    <property type="entry name" value="TCRG1-like"/>
</dbReference>
<protein>
    <recommendedName>
        <fullName evidence="3">FF domain-containing protein</fullName>
    </recommendedName>
</protein>
<dbReference type="PROSITE" id="PS51676">
    <property type="entry name" value="FF"/>
    <property type="match status" value="2"/>
</dbReference>
<name>A0A448X8S0_9PLAT</name>
<evidence type="ECO:0000259" key="3">
    <source>
        <dbReference type="PROSITE" id="PS51676"/>
    </source>
</evidence>
<dbReference type="PANTHER" id="PTHR15377">
    <property type="entry name" value="TRANSCRIPTION ELONGATION REGULATOR 1"/>
    <property type="match status" value="1"/>
</dbReference>